<dbReference type="EMBL" id="LGRX02003086">
    <property type="protein sequence ID" value="KAK3282959.1"/>
    <property type="molecule type" value="Genomic_DNA"/>
</dbReference>
<feature type="region of interest" description="Disordered" evidence="1">
    <location>
        <begin position="1"/>
        <end position="39"/>
    </location>
</feature>
<comment type="caution">
    <text evidence="2">The sequence shown here is derived from an EMBL/GenBank/DDBJ whole genome shotgun (WGS) entry which is preliminary data.</text>
</comment>
<reference evidence="2 3" key="1">
    <citation type="journal article" date="2015" name="Genome Biol. Evol.">
        <title>Comparative Genomics of a Bacterivorous Green Alga Reveals Evolutionary Causalities and Consequences of Phago-Mixotrophic Mode of Nutrition.</title>
        <authorList>
            <person name="Burns J.A."/>
            <person name="Paasch A."/>
            <person name="Narechania A."/>
            <person name="Kim E."/>
        </authorList>
    </citation>
    <scope>NUCLEOTIDE SEQUENCE [LARGE SCALE GENOMIC DNA]</scope>
    <source>
        <strain evidence="2 3">PLY_AMNH</strain>
    </source>
</reference>
<dbReference type="AlphaFoldDB" id="A0AAE0GRF4"/>
<accession>A0AAE0GRF4</accession>
<protein>
    <submittedName>
        <fullName evidence="2">Uncharacterized protein</fullName>
    </submittedName>
</protein>
<dbReference type="Proteomes" id="UP001190700">
    <property type="component" value="Unassembled WGS sequence"/>
</dbReference>
<organism evidence="2 3">
    <name type="scientific">Cymbomonas tetramitiformis</name>
    <dbReference type="NCBI Taxonomy" id="36881"/>
    <lineage>
        <taxon>Eukaryota</taxon>
        <taxon>Viridiplantae</taxon>
        <taxon>Chlorophyta</taxon>
        <taxon>Pyramimonadophyceae</taxon>
        <taxon>Pyramimonadales</taxon>
        <taxon>Pyramimonadaceae</taxon>
        <taxon>Cymbomonas</taxon>
    </lineage>
</organism>
<feature type="region of interest" description="Disordered" evidence="1">
    <location>
        <begin position="53"/>
        <end position="81"/>
    </location>
</feature>
<evidence type="ECO:0000256" key="1">
    <source>
        <dbReference type="SAM" id="MobiDB-lite"/>
    </source>
</evidence>
<proteinExistence type="predicted"/>
<feature type="compositionally biased region" description="Polar residues" evidence="1">
    <location>
        <begin position="63"/>
        <end position="75"/>
    </location>
</feature>
<name>A0AAE0GRF4_9CHLO</name>
<keyword evidence="3" id="KW-1185">Reference proteome</keyword>
<sequence>MSSSRRASSLYVPPQRRSGVAEAASGPSGLSSSARGGGAVQRSLEGEYALLTSAPLPQEESRIQASLPATPTNFPDGSRDSPGLLACRYQGTTFTKKGATWNLKRVFSLAEA</sequence>
<evidence type="ECO:0000313" key="3">
    <source>
        <dbReference type="Proteomes" id="UP001190700"/>
    </source>
</evidence>
<feature type="compositionally biased region" description="Low complexity" evidence="1">
    <location>
        <begin position="21"/>
        <end position="34"/>
    </location>
</feature>
<gene>
    <name evidence="2" type="ORF">CYMTET_9329</name>
</gene>
<evidence type="ECO:0000313" key="2">
    <source>
        <dbReference type="EMBL" id="KAK3282959.1"/>
    </source>
</evidence>